<dbReference type="AlphaFoldDB" id="A0A7Y4E4D5"/>
<proteinExistence type="predicted"/>
<comment type="caution">
    <text evidence="1">The sequence shown here is derived from an EMBL/GenBank/DDBJ whole genome shotgun (WGS) entry which is preliminary data.</text>
</comment>
<reference evidence="1 2" key="1">
    <citation type="submission" date="2019-08" db="EMBL/GenBank/DDBJ databases">
        <title>Draft genome sequencing and comparative genomics of hatchery-associated Vibrios.</title>
        <authorList>
            <person name="Kehlet-Delgado H."/>
            <person name="Mueller R.S."/>
        </authorList>
    </citation>
    <scope>NUCLEOTIDE SEQUENCE [LARGE SCALE GENOMIC DNA]</scope>
    <source>
        <strain evidence="1 2">00-78-3</strain>
    </source>
</reference>
<accession>A0A7Y4E4D5</accession>
<organism evidence="1 2">
    <name type="scientific">Vibrio rotiferianus</name>
    <dbReference type="NCBI Taxonomy" id="190895"/>
    <lineage>
        <taxon>Bacteria</taxon>
        <taxon>Pseudomonadati</taxon>
        <taxon>Pseudomonadota</taxon>
        <taxon>Gammaproteobacteria</taxon>
        <taxon>Vibrionales</taxon>
        <taxon>Vibrionaceae</taxon>
        <taxon>Vibrio</taxon>
    </lineage>
</organism>
<protein>
    <submittedName>
        <fullName evidence="1">Uncharacterized protein</fullName>
    </submittedName>
</protein>
<evidence type="ECO:0000313" key="1">
    <source>
        <dbReference type="EMBL" id="NOH51147.1"/>
    </source>
</evidence>
<dbReference type="EMBL" id="VTYN01000052">
    <property type="protein sequence ID" value="NOH51147.1"/>
    <property type="molecule type" value="Genomic_DNA"/>
</dbReference>
<gene>
    <name evidence="1" type="ORF">F0262_24355</name>
</gene>
<dbReference type="Proteomes" id="UP000572072">
    <property type="component" value="Unassembled WGS sequence"/>
</dbReference>
<name>A0A7Y4E4D5_9VIBR</name>
<evidence type="ECO:0000313" key="2">
    <source>
        <dbReference type="Proteomes" id="UP000572072"/>
    </source>
</evidence>
<sequence>MHDAHLIEGEKAYLVTKSLATGAERGQTLEETIQYIKDMILGKRKCVIPKAQKIYLEMEDYARAHISELEKGFVLT</sequence>